<proteinExistence type="predicted"/>
<comment type="caution">
    <text evidence="2">The sequence shown here is derived from an EMBL/GenBank/DDBJ whole genome shotgun (WGS) entry which is preliminary data.</text>
</comment>
<keyword evidence="1" id="KW-0732">Signal</keyword>
<sequence length="372" mass="37822">MTCSKMIVGRRIGRIALVGSTAALALGVGACAPALSDFSLDELSCTTCPPPPPDDPPADTAVILDVEAPGVGANTDRVVWSQALDDEEVTGPQKFRLVQAPRDMNLSEPAVIANATMLNDAGATLTIDTPTDPDADVVVSFNIDNSGLGIDNVVLEPSETSPAFEATLPNGRVLQVALDATDRSSTGTGDDLNWTAYGAWNVSTTDGSHRIGSQFVTGAETPDANMPTTGTATFNGFVSGCVVQPDGLKVTTASLQGDATVVADFTSGTITGSAPEILAIPIGTLPNNGPVTPGAPQEWNSLTFDGTFTTGLNGFAGTTTVGSAPDTDYALAATADGYFAGFFHGPAADELGAVWNLSDGVGAATGILVGRQ</sequence>
<dbReference type="Proteomes" id="UP000283003">
    <property type="component" value="Unassembled WGS sequence"/>
</dbReference>
<evidence type="ECO:0000313" key="2">
    <source>
        <dbReference type="EMBL" id="RVQ65142.1"/>
    </source>
</evidence>
<feature type="signal peptide" evidence="1">
    <location>
        <begin position="1"/>
        <end position="25"/>
    </location>
</feature>
<dbReference type="EMBL" id="RXOL01000009">
    <property type="protein sequence ID" value="RVQ65142.1"/>
    <property type="molecule type" value="Genomic_DNA"/>
</dbReference>
<dbReference type="RefSeq" id="WP_127613561.1">
    <property type="nucleotide sequence ID" value="NZ_RXOL01000009.1"/>
</dbReference>
<organism evidence="2 3">
    <name type="scientific">Croceicoccus ponticola</name>
    <dbReference type="NCBI Taxonomy" id="2217664"/>
    <lineage>
        <taxon>Bacteria</taxon>
        <taxon>Pseudomonadati</taxon>
        <taxon>Pseudomonadota</taxon>
        <taxon>Alphaproteobacteria</taxon>
        <taxon>Sphingomonadales</taxon>
        <taxon>Erythrobacteraceae</taxon>
        <taxon>Croceicoccus</taxon>
    </lineage>
</organism>
<name>A0A437GUZ6_9SPHN</name>
<dbReference type="Gene3D" id="2.40.160.90">
    <property type="match status" value="1"/>
</dbReference>
<feature type="chain" id="PRO_5019400748" description="Transferrin-binding protein B C-lobe/N-lobe beta barrel domain-containing protein" evidence="1">
    <location>
        <begin position="26"/>
        <end position="372"/>
    </location>
</feature>
<dbReference type="SUPFAM" id="SSF56925">
    <property type="entry name" value="OMPA-like"/>
    <property type="match status" value="1"/>
</dbReference>
<dbReference type="InterPro" id="IPR011250">
    <property type="entry name" value="OMP/PagP_B-barrel"/>
</dbReference>
<evidence type="ECO:0000313" key="3">
    <source>
        <dbReference type="Proteomes" id="UP000283003"/>
    </source>
</evidence>
<keyword evidence="3" id="KW-1185">Reference proteome</keyword>
<evidence type="ECO:0008006" key="4">
    <source>
        <dbReference type="Google" id="ProtNLM"/>
    </source>
</evidence>
<dbReference type="AlphaFoldDB" id="A0A437GUZ6"/>
<dbReference type="OrthoDB" id="7529687at2"/>
<protein>
    <recommendedName>
        <fullName evidence="4">Transferrin-binding protein B C-lobe/N-lobe beta barrel domain-containing protein</fullName>
    </recommendedName>
</protein>
<accession>A0A437GUZ6</accession>
<dbReference type="PROSITE" id="PS51257">
    <property type="entry name" value="PROKAR_LIPOPROTEIN"/>
    <property type="match status" value="1"/>
</dbReference>
<evidence type="ECO:0000256" key="1">
    <source>
        <dbReference type="SAM" id="SignalP"/>
    </source>
</evidence>
<reference evidence="2 3" key="1">
    <citation type="submission" date="2018-12" db="EMBL/GenBank/DDBJ databases">
        <title>Croceicoccus ponticola sp. nov., a lipolytic bacterium isolated from seawater.</title>
        <authorList>
            <person name="Yoon J.-H."/>
        </authorList>
    </citation>
    <scope>NUCLEOTIDE SEQUENCE [LARGE SCALE GENOMIC DNA]</scope>
    <source>
        <strain evidence="2 3">GM-16</strain>
    </source>
</reference>
<gene>
    <name evidence="2" type="ORF">EKN06_14110</name>
</gene>